<dbReference type="EMBL" id="CP036526">
    <property type="protein sequence ID" value="QDT13703.1"/>
    <property type="molecule type" value="Genomic_DNA"/>
</dbReference>
<proteinExistence type="predicted"/>
<sequence length="63" mass="7081">MLKFNDWARRRNCVALAGRVDISPDGCRAVDGWVREPIHQSRRYANSSQLPDGELFGSVGTFT</sequence>
<dbReference type="Proteomes" id="UP000319817">
    <property type="component" value="Chromosome"/>
</dbReference>
<protein>
    <submittedName>
        <fullName evidence="1">Uncharacterized protein</fullName>
    </submittedName>
</protein>
<keyword evidence="2" id="KW-1185">Reference proteome</keyword>
<gene>
    <name evidence="1" type="ORF">K239x_57230</name>
</gene>
<evidence type="ECO:0000313" key="1">
    <source>
        <dbReference type="EMBL" id="QDT13703.1"/>
    </source>
</evidence>
<accession>A0A517P2W2</accession>
<evidence type="ECO:0000313" key="2">
    <source>
        <dbReference type="Proteomes" id="UP000319817"/>
    </source>
</evidence>
<reference evidence="1 2" key="1">
    <citation type="submission" date="2019-02" db="EMBL/GenBank/DDBJ databases">
        <title>Deep-cultivation of Planctomycetes and their phenomic and genomic characterization uncovers novel biology.</title>
        <authorList>
            <person name="Wiegand S."/>
            <person name="Jogler M."/>
            <person name="Boedeker C."/>
            <person name="Pinto D."/>
            <person name="Vollmers J."/>
            <person name="Rivas-Marin E."/>
            <person name="Kohn T."/>
            <person name="Peeters S.H."/>
            <person name="Heuer A."/>
            <person name="Rast P."/>
            <person name="Oberbeckmann S."/>
            <person name="Bunk B."/>
            <person name="Jeske O."/>
            <person name="Meyerdierks A."/>
            <person name="Storesund J.E."/>
            <person name="Kallscheuer N."/>
            <person name="Luecker S."/>
            <person name="Lage O.M."/>
            <person name="Pohl T."/>
            <person name="Merkel B.J."/>
            <person name="Hornburger P."/>
            <person name="Mueller R.-W."/>
            <person name="Bruemmer F."/>
            <person name="Labrenz M."/>
            <person name="Spormann A.M."/>
            <person name="Op den Camp H."/>
            <person name="Overmann J."/>
            <person name="Amann R."/>
            <person name="Jetten M.S.M."/>
            <person name="Mascher T."/>
            <person name="Medema M.H."/>
            <person name="Devos D.P."/>
            <person name="Kaster A.-K."/>
            <person name="Ovreas L."/>
            <person name="Rohde M."/>
            <person name="Galperin M.Y."/>
            <person name="Jogler C."/>
        </authorList>
    </citation>
    <scope>NUCLEOTIDE SEQUENCE [LARGE SCALE GENOMIC DNA]</scope>
    <source>
        <strain evidence="1 2">K23_9</strain>
    </source>
</reference>
<dbReference type="AlphaFoldDB" id="A0A517P2W2"/>
<name>A0A517P2W2_9BACT</name>
<organism evidence="1 2">
    <name type="scientific">Stieleria marina</name>
    <dbReference type="NCBI Taxonomy" id="1930275"/>
    <lineage>
        <taxon>Bacteria</taxon>
        <taxon>Pseudomonadati</taxon>
        <taxon>Planctomycetota</taxon>
        <taxon>Planctomycetia</taxon>
        <taxon>Pirellulales</taxon>
        <taxon>Pirellulaceae</taxon>
        <taxon>Stieleria</taxon>
    </lineage>
</organism>